<keyword evidence="4 15" id="KW-0963">Cytoplasm</keyword>
<evidence type="ECO:0000259" key="18">
    <source>
        <dbReference type="PROSITE" id="PS51447"/>
    </source>
</evidence>
<comment type="cofactor">
    <cofactor evidence="15">
        <name>Mg(2+)</name>
        <dbReference type="ChEBI" id="CHEBI:18420"/>
    </cofactor>
    <text evidence="15">Binds 2 magnesium ions per tetramer.</text>
</comment>
<dbReference type="RefSeq" id="WP_189458307.1">
    <property type="nucleotide sequence ID" value="NZ_BMYO01000001.1"/>
</dbReference>
<evidence type="ECO:0000256" key="13">
    <source>
        <dbReference type="ARBA" id="ARBA00023146"/>
    </source>
</evidence>
<evidence type="ECO:0000256" key="2">
    <source>
        <dbReference type="ARBA" id="ARBA00008653"/>
    </source>
</evidence>
<dbReference type="SUPFAM" id="SSF54991">
    <property type="entry name" value="Anticodon-binding domain of PheRS"/>
    <property type="match status" value="1"/>
</dbReference>
<dbReference type="Pfam" id="PF03484">
    <property type="entry name" value="B5"/>
    <property type="match status" value="1"/>
</dbReference>
<evidence type="ECO:0000256" key="15">
    <source>
        <dbReference type="HAMAP-Rule" id="MF_00283"/>
    </source>
</evidence>
<evidence type="ECO:0000256" key="6">
    <source>
        <dbReference type="ARBA" id="ARBA00022598"/>
    </source>
</evidence>
<feature type="domain" description="FDX-ACB" evidence="18">
    <location>
        <begin position="691"/>
        <end position="783"/>
    </location>
</feature>
<dbReference type="InterPro" id="IPR041616">
    <property type="entry name" value="PheRS_beta_core"/>
</dbReference>
<dbReference type="PANTHER" id="PTHR10947">
    <property type="entry name" value="PHENYLALANYL-TRNA SYNTHETASE BETA CHAIN AND LEUCINE-RICH REPEAT-CONTAINING PROTEIN 47"/>
    <property type="match status" value="1"/>
</dbReference>
<dbReference type="InterPro" id="IPR005121">
    <property type="entry name" value="Fdx_antiC-bd"/>
</dbReference>
<keyword evidence="5 16" id="KW-0820">tRNA-binding</keyword>
<evidence type="ECO:0000256" key="1">
    <source>
        <dbReference type="ARBA" id="ARBA00004496"/>
    </source>
</evidence>
<dbReference type="SUPFAM" id="SSF56037">
    <property type="entry name" value="PheT/TilS domain"/>
    <property type="match status" value="1"/>
</dbReference>
<feature type="binding site" evidence="15">
    <location>
        <position position="458"/>
    </location>
    <ligand>
        <name>Mg(2+)</name>
        <dbReference type="ChEBI" id="CHEBI:18420"/>
        <note>shared with alpha subunit</note>
    </ligand>
</feature>
<reference evidence="21" key="1">
    <citation type="journal article" date="2019" name="Int. J. Syst. Evol. Microbiol.">
        <title>The Global Catalogue of Microorganisms (GCM) 10K type strain sequencing project: providing services to taxonomists for standard genome sequencing and annotation.</title>
        <authorList>
            <consortium name="The Broad Institute Genomics Platform"/>
            <consortium name="The Broad Institute Genome Sequencing Center for Infectious Disease"/>
            <person name="Wu L."/>
            <person name="Ma J."/>
        </authorList>
    </citation>
    <scope>NUCLEOTIDE SEQUENCE [LARGE SCALE GENOMIC DNA]</scope>
    <source>
        <strain evidence="21">KCTC 23701</strain>
    </source>
</reference>
<comment type="catalytic activity">
    <reaction evidence="14 15">
        <text>tRNA(Phe) + L-phenylalanine + ATP = L-phenylalanyl-tRNA(Phe) + AMP + diphosphate + H(+)</text>
        <dbReference type="Rhea" id="RHEA:19413"/>
        <dbReference type="Rhea" id="RHEA-COMP:9668"/>
        <dbReference type="Rhea" id="RHEA-COMP:9699"/>
        <dbReference type="ChEBI" id="CHEBI:15378"/>
        <dbReference type="ChEBI" id="CHEBI:30616"/>
        <dbReference type="ChEBI" id="CHEBI:33019"/>
        <dbReference type="ChEBI" id="CHEBI:58095"/>
        <dbReference type="ChEBI" id="CHEBI:78442"/>
        <dbReference type="ChEBI" id="CHEBI:78531"/>
        <dbReference type="ChEBI" id="CHEBI:456215"/>
        <dbReference type="EC" id="6.1.1.20"/>
    </reaction>
</comment>
<evidence type="ECO:0000256" key="4">
    <source>
        <dbReference type="ARBA" id="ARBA00022490"/>
    </source>
</evidence>
<proteinExistence type="inferred from homology"/>
<comment type="similarity">
    <text evidence="2 15">Belongs to the phenylalanyl-tRNA synthetase beta subunit family. Type 1 subfamily.</text>
</comment>
<dbReference type="Gene3D" id="3.50.40.10">
    <property type="entry name" value="Phenylalanyl-trna Synthetase, Chain B, domain 3"/>
    <property type="match status" value="1"/>
</dbReference>
<sequence length="784" mass="83976">MKFSEQWLRSWVDPQLDSEQLAHLLTMAGLEVEENEPAAPAFDNVFVAEVLSIAKHPDADRLNVCSVNVGEAEPITIVCGAPNVAVGLKVPCARIGATLPGDFKIKRAKVRGVESSGMLCSGDELGIPDGVDGLLLLPADAPVGTPIRDYLQLDDRLLTLKLTPNRADCLSIKGIAREVAALTGAAASPVLPQAVAPSIDDARTVTLHAADACPRYIGRVLRNVDTRAATPDWMKQRLARSGIRSISAVVDVTNYVLLEQGQPMHAFDLARIEGGVQARFAKPGEKLVLLNEKEVALDSDMLVIADDVKALALAGIMGGLESSVGDATRDLFLESAYFAPGVIAGKGRRLGFSSDSSHRFERGVDFGASRAALERATQLILDICGGQAGPASEAVGTLPARPPVTLRVSRVARVLGVQLSAEEIVAILGRIGLPAELAGDAITVTPPSFRFDIEIEEDLIEEVARVYGYENIPVSASNAKLAMLPLPGDARGRMALKQLLVARDYREAINYAFVEAKWEADFAGNTAPVKLINPIASQMSVMRSTLIGGLIAGLKHNLNRKQERVRLFEVARVFNGVAADVQPERIAALAWGARAPEQWGAGKDKVDFFDIKADVEALIAPRVAEFRRASHPALHPGRSAEVVLDGVAIGVVGELHPQWVQAYEIGQAPVLFELDVAALLSVSRIKAEPVSKFQPVRRDLALVVDEAVSVAELQAAFATVKNPLVSSVALFDVYRGKGVEEGKKSLAFKVLIQDTRKTLTDEEVDAAVNQLLRKAETCGAMLRA</sequence>
<dbReference type="SUPFAM" id="SSF46955">
    <property type="entry name" value="Putative DNA-binding domain"/>
    <property type="match status" value="1"/>
</dbReference>
<keyword evidence="7 15" id="KW-0479">Metal-binding</keyword>
<dbReference type="SUPFAM" id="SSF55681">
    <property type="entry name" value="Class II aaRS and biotin synthetases"/>
    <property type="match status" value="1"/>
</dbReference>
<dbReference type="InterPro" id="IPR033714">
    <property type="entry name" value="tRNA_bind_bactPheRS"/>
</dbReference>
<evidence type="ECO:0000256" key="5">
    <source>
        <dbReference type="ARBA" id="ARBA00022555"/>
    </source>
</evidence>
<dbReference type="Gene3D" id="2.40.50.140">
    <property type="entry name" value="Nucleic acid-binding proteins"/>
    <property type="match status" value="1"/>
</dbReference>
<dbReference type="Proteomes" id="UP000604737">
    <property type="component" value="Unassembled WGS sequence"/>
</dbReference>
<dbReference type="SMART" id="SM00874">
    <property type="entry name" value="B5"/>
    <property type="match status" value="1"/>
</dbReference>
<dbReference type="HAMAP" id="MF_00283">
    <property type="entry name" value="Phe_tRNA_synth_beta1"/>
    <property type="match status" value="1"/>
</dbReference>
<evidence type="ECO:0000259" key="19">
    <source>
        <dbReference type="PROSITE" id="PS51483"/>
    </source>
</evidence>
<feature type="domain" description="TRNA-binding" evidence="17">
    <location>
        <begin position="39"/>
        <end position="148"/>
    </location>
</feature>
<evidence type="ECO:0000256" key="7">
    <source>
        <dbReference type="ARBA" id="ARBA00022723"/>
    </source>
</evidence>
<dbReference type="Pfam" id="PF03147">
    <property type="entry name" value="FDX-ACB"/>
    <property type="match status" value="1"/>
</dbReference>
<evidence type="ECO:0000259" key="17">
    <source>
        <dbReference type="PROSITE" id="PS50886"/>
    </source>
</evidence>
<comment type="subunit">
    <text evidence="3 15">Tetramer of two alpha and two beta subunits.</text>
</comment>
<dbReference type="Pfam" id="PF17759">
    <property type="entry name" value="tRNA_synthFbeta"/>
    <property type="match status" value="1"/>
</dbReference>
<keyword evidence="13 15" id="KW-0030">Aminoacyl-tRNA synthetase</keyword>
<dbReference type="InterPro" id="IPR005147">
    <property type="entry name" value="tRNA_synthase_B5-dom"/>
</dbReference>
<accession>A0ABQ3GUN9</accession>
<keyword evidence="10 15" id="KW-0460">Magnesium</keyword>
<dbReference type="PROSITE" id="PS51483">
    <property type="entry name" value="B5"/>
    <property type="match status" value="1"/>
</dbReference>
<dbReference type="InterPro" id="IPR005146">
    <property type="entry name" value="B3/B4_tRNA-bd"/>
</dbReference>
<evidence type="ECO:0000256" key="9">
    <source>
        <dbReference type="ARBA" id="ARBA00022840"/>
    </source>
</evidence>
<dbReference type="SMART" id="SM00896">
    <property type="entry name" value="FDX-ACB"/>
    <property type="match status" value="1"/>
</dbReference>
<evidence type="ECO:0000256" key="10">
    <source>
        <dbReference type="ARBA" id="ARBA00022842"/>
    </source>
</evidence>
<comment type="caution">
    <text evidence="20">The sequence shown here is derived from an EMBL/GenBank/DDBJ whole genome shotgun (WGS) entry which is preliminary data.</text>
</comment>
<dbReference type="PROSITE" id="PS51447">
    <property type="entry name" value="FDX_ACB"/>
    <property type="match status" value="1"/>
</dbReference>
<dbReference type="NCBIfam" id="NF045760">
    <property type="entry name" value="YtpR"/>
    <property type="match status" value="1"/>
</dbReference>
<dbReference type="CDD" id="cd02796">
    <property type="entry name" value="tRNA_bind_bactPheRS"/>
    <property type="match status" value="1"/>
</dbReference>
<keyword evidence="6 15" id="KW-0436">Ligase</keyword>
<dbReference type="GO" id="GO:0016874">
    <property type="term" value="F:ligase activity"/>
    <property type="evidence" value="ECO:0007669"/>
    <property type="project" value="UniProtKB-KW"/>
</dbReference>
<dbReference type="NCBIfam" id="TIGR00472">
    <property type="entry name" value="pheT_bact"/>
    <property type="match status" value="1"/>
</dbReference>
<evidence type="ECO:0000256" key="12">
    <source>
        <dbReference type="ARBA" id="ARBA00022917"/>
    </source>
</evidence>
<evidence type="ECO:0000256" key="14">
    <source>
        <dbReference type="ARBA" id="ARBA00049255"/>
    </source>
</evidence>
<evidence type="ECO:0000256" key="8">
    <source>
        <dbReference type="ARBA" id="ARBA00022741"/>
    </source>
</evidence>
<dbReference type="PANTHER" id="PTHR10947:SF0">
    <property type="entry name" value="PHENYLALANINE--TRNA LIGASE BETA SUBUNIT"/>
    <property type="match status" value="1"/>
</dbReference>
<dbReference type="EC" id="6.1.1.20" evidence="15"/>
<feature type="domain" description="B5" evidence="19">
    <location>
        <begin position="399"/>
        <end position="474"/>
    </location>
</feature>
<feature type="binding site" evidence="15">
    <location>
        <position position="452"/>
    </location>
    <ligand>
        <name>Mg(2+)</name>
        <dbReference type="ChEBI" id="CHEBI:18420"/>
        <note>shared with alpha subunit</note>
    </ligand>
</feature>
<dbReference type="InterPro" id="IPR009061">
    <property type="entry name" value="DNA-bd_dom_put_sf"/>
</dbReference>
<evidence type="ECO:0000256" key="16">
    <source>
        <dbReference type="PROSITE-ProRule" id="PRU00209"/>
    </source>
</evidence>
<dbReference type="Pfam" id="PF03483">
    <property type="entry name" value="B3_4"/>
    <property type="match status" value="1"/>
</dbReference>
<dbReference type="InterPro" id="IPR045864">
    <property type="entry name" value="aa-tRNA-synth_II/BPL/LPL"/>
</dbReference>
<keyword evidence="21" id="KW-1185">Reference proteome</keyword>
<comment type="subcellular location">
    <subcellularLocation>
        <location evidence="1 15">Cytoplasm</location>
    </subcellularLocation>
</comment>
<keyword evidence="11 16" id="KW-0694">RNA-binding</keyword>
<feature type="binding site" evidence="15">
    <location>
        <position position="462"/>
    </location>
    <ligand>
        <name>Mg(2+)</name>
        <dbReference type="ChEBI" id="CHEBI:18420"/>
        <note>shared with alpha subunit</note>
    </ligand>
</feature>
<name>A0ABQ3GUN9_9NEIS</name>
<dbReference type="InterPro" id="IPR036690">
    <property type="entry name" value="Fdx_antiC-bd_sf"/>
</dbReference>
<dbReference type="SMART" id="SM00873">
    <property type="entry name" value="B3_4"/>
    <property type="match status" value="1"/>
</dbReference>
<dbReference type="InterPro" id="IPR012340">
    <property type="entry name" value="NA-bd_OB-fold"/>
</dbReference>
<dbReference type="InterPro" id="IPR020825">
    <property type="entry name" value="Phe-tRNA_synthase-like_B3/B4"/>
</dbReference>
<dbReference type="Gene3D" id="3.30.930.10">
    <property type="entry name" value="Bira Bifunctional Protein, Domain 2"/>
    <property type="match status" value="1"/>
</dbReference>
<organism evidence="20 21">
    <name type="scientific">Jeongeupia chitinilytica</name>
    <dbReference type="NCBI Taxonomy" id="1041641"/>
    <lineage>
        <taxon>Bacteria</taxon>
        <taxon>Pseudomonadati</taxon>
        <taxon>Pseudomonadota</taxon>
        <taxon>Betaproteobacteria</taxon>
        <taxon>Neisseriales</taxon>
        <taxon>Chitinibacteraceae</taxon>
        <taxon>Jeongeupia</taxon>
    </lineage>
</organism>
<dbReference type="InterPro" id="IPR004532">
    <property type="entry name" value="Phe-tRNA-ligase_IIc_bsu_bact"/>
</dbReference>
<keyword evidence="8 15" id="KW-0547">Nucleotide-binding</keyword>
<evidence type="ECO:0000256" key="3">
    <source>
        <dbReference type="ARBA" id="ARBA00011209"/>
    </source>
</evidence>
<feature type="binding site" evidence="15">
    <location>
        <position position="461"/>
    </location>
    <ligand>
        <name>Mg(2+)</name>
        <dbReference type="ChEBI" id="CHEBI:18420"/>
        <note>shared with alpha subunit</note>
    </ligand>
</feature>
<dbReference type="InterPro" id="IPR045060">
    <property type="entry name" value="Phe-tRNA-ligase_IIc_bsu"/>
</dbReference>
<dbReference type="Gene3D" id="3.30.56.10">
    <property type="match status" value="2"/>
</dbReference>
<dbReference type="InterPro" id="IPR002547">
    <property type="entry name" value="tRNA-bd_dom"/>
</dbReference>
<keyword evidence="12 15" id="KW-0648">Protein biosynthesis</keyword>
<keyword evidence="9 15" id="KW-0067">ATP-binding</keyword>
<protein>
    <recommendedName>
        <fullName evidence="15">Phenylalanine--tRNA ligase beta subunit</fullName>
        <ecNumber evidence="15">6.1.1.20</ecNumber>
    </recommendedName>
    <alternativeName>
        <fullName evidence="15">Phenylalanyl-tRNA synthetase beta subunit</fullName>
        <shortName evidence="15">PheRS</shortName>
    </alternativeName>
</protein>
<evidence type="ECO:0000313" key="20">
    <source>
        <dbReference type="EMBL" id="GHD55967.1"/>
    </source>
</evidence>
<evidence type="ECO:0000313" key="21">
    <source>
        <dbReference type="Proteomes" id="UP000604737"/>
    </source>
</evidence>
<dbReference type="EMBL" id="BMYO01000001">
    <property type="protein sequence ID" value="GHD55967.1"/>
    <property type="molecule type" value="Genomic_DNA"/>
</dbReference>
<dbReference type="CDD" id="cd00769">
    <property type="entry name" value="PheRS_beta_core"/>
    <property type="match status" value="1"/>
</dbReference>
<evidence type="ECO:0000256" key="11">
    <source>
        <dbReference type="ARBA" id="ARBA00022884"/>
    </source>
</evidence>
<gene>
    <name evidence="15 20" type="primary">pheT</name>
    <name evidence="20" type="ORF">GCM10007350_02230</name>
</gene>
<dbReference type="PROSITE" id="PS50886">
    <property type="entry name" value="TRBD"/>
    <property type="match status" value="1"/>
</dbReference>
<dbReference type="Gene3D" id="3.30.70.380">
    <property type="entry name" value="Ferrodoxin-fold anticodon-binding domain"/>
    <property type="match status" value="1"/>
</dbReference>
<dbReference type="SUPFAM" id="SSF50249">
    <property type="entry name" value="Nucleic acid-binding proteins"/>
    <property type="match status" value="1"/>
</dbReference>
<dbReference type="Pfam" id="PF01588">
    <property type="entry name" value="tRNA_bind"/>
    <property type="match status" value="1"/>
</dbReference>